<dbReference type="InterPro" id="IPR036465">
    <property type="entry name" value="vWFA_dom_sf"/>
</dbReference>
<organism evidence="4 5">
    <name type="scientific">Cutaneotrichosporon spelunceum</name>
    <dbReference type="NCBI Taxonomy" id="1672016"/>
    <lineage>
        <taxon>Eukaryota</taxon>
        <taxon>Fungi</taxon>
        <taxon>Dikarya</taxon>
        <taxon>Basidiomycota</taxon>
        <taxon>Agaricomycotina</taxon>
        <taxon>Tremellomycetes</taxon>
        <taxon>Trichosporonales</taxon>
        <taxon>Trichosporonaceae</taxon>
        <taxon>Cutaneotrichosporon</taxon>
    </lineage>
</organism>
<proteinExistence type="predicted"/>
<evidence type="ECO:0000313" key="4">
    <source>
        <dbReference type="EMBL" id="GMK57424.1"/>
    </source>
</evidence>
<feature type="region of interest" description="Disordered" evidence="1">
    <location>
        <begin position="510"/>
        <end position="532"/>
    </location>
</feature>
<evidence type="ECO:0000259" key="2">
    <source>
        <dbReference type="PROSITE" id="PS50234"/>
    </source>
</evidence>
<evidence type="ECO:0000259" key="3">
    <source>
        <dbReference type="PROSITE" id="PS51468"/>
    </source>
</evidence>
<dbReference type="Pfam" id="PF13768">
    <property type="entry name" value="VWA_3"/>
    <property type="match status" value="1"/>
</dbReference>
<sequence>MSSSYDLLPCGAYVTVNYTRHYIHCVDTTAHTTIIGTSSRTVLKQTFENTGPSNIDELRYLFPLYDGVSVVAFRCTVGDRVIEGVVEERAKAKATYEAAKKAGETAGLMEQSLSAADTFTTLIGNVPKGCKVFVDITYLGELEHDAEVDGIRFTIPIQIASRYGSGQDGSWTKASNVHGSNFSVTVDVEMPTGSAITRVQSPSHPIAVSIGHTSKDPEANQTFQRATATLSLGTSSLEADFVLNIVATNLGEPSALLETHPTINNHRALMTTLVPKFSLPAQTPEIVFICDRSGSMIDTITDLISALKIFLKSLPVGVEFNICSFGTNFSFLWPTSQTYSQATLDEATEHISRFTANMGGTEMYQPIEEAFKRRYHDLNLEVFVLTDGNIWDQDELFAMMSKHVDNSKGAIRVFGLGVGSDVSTSLVHGIARAGGGIAQFVNNNEKMDKKVVRMLRAALFPHVTDYRLDIDYPKCQRCGDDFELVEKPGAPKSEDLIDKPTISLFQKDLKEEDPHSPPTTSTKPLPDVQPPRNIQVPGIIPPLFPFSRTNVYMLLSNACPHVMPKSVFLRGTCSAGPLELEIPITVLDDKATTIHQLAARTEMKELEEGRGWVATAKVGNQTIKAKYPSQYDDIVEREGVRIGTTFHVSGKWCSFVAVEKRNDGDKNMTDLPPDYEEVVNVFQSSGQVLPLAASIPQTYSLPRTGAGQPPRGGGQLSMNTMSDGANTAHCSAPLRTMMLFEGNWRWTLALEEVLGIKAGAAKAAAPGHADDVVATACAVAYFKTKLMKNKEAWELIVEKAEGWLAAQGEDVAALEKAVQALF</sequence>
<dbReference type="EMBL" id="BTCM01000004">
    <property type="protein sequence ID" value="GMK57424.1"/>
    <property type="molecule type" value="Genomic_DNA"/>
</dbReference>
<name>A0AAD3TVT0_9TREE</name>
<dbReference type="Pfam" id="PF08487">
    <property type="entry name" value="VIT"/>
    <property type="match status" value="1"/>
</dbReference>
<protein>
    <submittedName>
        <fullName evidence="4">Uncharacterized protein</fullName>
    </submittedName>
</protein>
<dbReference type="SMART" id="SM00609">
    <property type="entry name" value="VIT"/>
    <property type="match status" value="1"/>
</dbReference>
<feature type="domain" description="VIT" evidence="3">
    <location>
        <begin position="9"/>
        <end position="140"/>
    </location>
</feature>
<dbReference type="PANTHER" id="PTHR45737">
    <property type="entry name" value="VON WILLEBRAND FACTOR A DOMAIN-CONTAINING PROTEIN 5A"/>
    <property type="match status" value="1"/>
</dbReference>
<keyword evidence="5" id="KW-1185">Reference proteome</keyword>
<dbReference type="InterPro" id="IPR002035">
    <property type="entry name" value="VWF_A"/>
</dbReference>
<dbReference type="SMART" id="SM00327">
    <property type="entry name" value="VWA"/>
    <property type="match status" value="1"/>
</dbReference>
<dbReference type="AlphaFoldDB" id="A0AAD3TVT0"/>
<reference evidence="4" key="1">
    <citation type="journal article" date="2023" name="BMC Genomics">
        <title>Chromosome-level genome assemblies of Cutaneotrichosporon spp. (Trichosporonales, Basidiomycota) reveal imbalanced evolution between nucleotide sequences and chromosome synteny.</title>
        <authorList>
            <person name="Kobayashi Y."/>
            <person name="Kayamori A."/>
            <person name="Aoki K."/>
            <person name="Shiwa Y."/>
            <person name="Matsutani M."/>
            <person name="Fujita N."/>
            <person name="Sugita T."/>
            <person name="Iwasaki W."/>
            <person name="Tanaka N."/>
            <person name="Takashima M."/>
        </authorList>
    </citation>
    <scope>NUCLEOTIDE SEQUENCE</scope>
    <source>
        <strain evidence="4">HIS016</strain>
    </source>
</reference>
<dbReference type="InterPro" id="IPR013694">
    <property type="entry name" value="VIT"/>
</dbReference>
<reference evidence="4" key="2">
    <citation type="submission" date="2023-06" db="EMBL/GenBank/DDBJ databases">
        <authorList>
            <person name="Kobayashi Y."/>
            <person name="Kayamori A."/>
            <person name="Aoki K."/>
            <person name="Shiwa Y."/>
            <person name="Fujita N."/>
            <person name="Sugita T."/>
            <person name="Iwasaki W."/>
            <person name="Tanaka N."/>
            <person name="Takashima M."/>
        </authorList>
    </citation>
    <scope>NUCLEOTIDE SEQUENCE</scope>
    <source>
        <strain evidence="4">HIS016</strain>
    </source>
</reference>
<dbReference type="Gene3D" id="3.40.50.410">
    <property type="entry name" value="von Willebrand factor, type A domain"/>
    <property type="match status" value="1"/>
</dbReference>
<evidence type="ECO:0000256" key="1">
    <source>
        <dbReference type="SAM" id="MobiDB-lite"/>
    </source>
</evidence>
<dbReference type="PROSITE" id="PS50234">
    <property type="entry name" value="VWFA"/>
    <property type="match status" value="1"/>
</dbReference>
<feature type="domain" description="VWFA" evidence="2">
    <location>
        <begin position="285"/>
        <end position="463"/>
    </location>
</feature>
<dbReference type="Proteomes" id="UP001222932">
    <property type="component" value="Unassembled WGS sequence"/>
</dbReference>
<dbReference type="SUPFAM" id="SSF53300">
    <property type="entry name" value="vWA-like"/>
    <property type="match status" value="1"/>
</dbReference>
<dbReference type="PROSITE" id="PS51468">
    <property type="entry name" value="VIT"/>
    <property type="match status" value="1"/>
</dbReference>
<comment type="caution">
    <text evidence="4">The sequence shown here is derived from an EMBL/GenBank/DDBJ whole genome shotgun (WGS) entry which is preliminary data.</text>
</comment>
<gene>
    <name evidence="4" type="ORF">CspeluHIS016_0402580</name>
</gene>
<accession>A0AAD3TVT0</accession>
<dbReference type="PANTHER" id="PTHR45737:SF6">
    <property type="entry name" value="VON WILLEBRAND FACTOR A DOMAIN-CONTAINING PROTEIN 5A"/>
    <property type="match status" value="1"/>
</dbReference>
<evidence type="ECO:0000313" key="5">
    <source>
        <dbReference type="Proteomes" id="UP001222932"/>
    </source>
</evidence>